<comment type="caution">
    <text evidence="1">The sequence shown here is derived from an EMBL/GenBank/DDBJ whole genome shotgun (WGS) entry which is preliminary data.</text>
</comment>
<evidence type="ECO:0000313" key="1">
    <source>
        <dbReference type="EMBL" id="GMF10099.1"/>
    </source>
</evidence>
<organism evidence="1 2">
    <name type="scientific">Phytophthora lilii</name>
    <dbReference type="NCBI Taxonomy" id="2077276"/>
    <lineage>
        <taxon>Eukaryota</taxon>
        <taxon>Sar</taxon>
        <taxon>Stramenopiles</taxon>
        <taxon>Oomycota</taxon>
        <taxon>Peronosporomycetes</taxon>
        <taxon>Peronosporales</taxon>
        <taxon>Peronosporaceae</taxon>
        <taxon>Phytophthora</taxon>
    </lineage>
</organism>
<protein>
    <submittedName>
        <fullName evidence="1">Unnamed protein product</fullName>
    </submittedName>
</protein>
<gene>
    <name evidence="1" type="ORF">Plil01_000094600</name>
</gene>
<evidence type="ECO:0000313" key="2">
    <source>
        <dbReference type="Proteomes" id="UP001165083"/>
    </source>
</evidence>
<dbReference type="AlphaFoldDB" id="A0A9W6TCF1"/>
<dbReference type="Proteomes" id="UP001165083">
    <property type="component" value="Unassembled WGS sequence"/>
</dbReference>
<keyword evidence="2" id="KW-1185">Reference proteome</keyword>
<dbReference type="OrthoDB" id="103805at2759"/>
<dbReference type="EMBL" id="BSXW01000031">
    <property type="protein sequence ID" value="GMF10099.1"/>
    <property type="molecule type" value="Genomic_DNA"/>
</dbReference>
<accession>A0A9W6TCF1</accession>
<proteinExistence type="predicted"/>
<name>A0A9W6TCF1_9STRA</name>
<sequence>MQNFYESIPKLKLKKFPKNDHFELPFRMCVGSPSGSKKSNTDLFIIALLSKCFTKIVICTKTNETSYDHLKDTIDNVEVIEEGMVPAMSDMTLRLAS</sequence>
<reference evidence="1" key="1">
    <citation type="submission" date="2023-04" db="EMBL/GenBank/DDBJ databases">
        <title>Phytophthora lilii NBRC 32176.</title>
        <authorList>
            <person name="Ichikawa N."/>
            <person name="Sato H."/>
            <person name="Tonouchi N."/>
        </authorList>
    </citation>
    <scope>NUCLEOTIDE SEQUENCE</scope>
    <source>
        <strain evidence="1">NBRC 32176</strain>
    </source>
</reference>